<keyword evidence="3" id="KW-1185">Reference proteome</keyword>
<dbReference type="RefSeq" id="WP_208856722.1">
    <property type="nucleotide sequence ID" value="NZ_LXEQ01000040.1"/>
</dbReference>
<accession>A0ABX2W7N4</accession>
<protein>
    <submittedName>
        <fullName evidence="2">Lipoprotein</fullName>
    </submittedName>
</protein>
<organism evidence="2 3">
    <name type="scientific">Buttiauxella ferragutiae ATCC 51602</name>
    <dbReference type="NCBI Taxonomy" id="1354252"/>
    <lineage>
        <taxon>Bacteria</taxon>
        <taxon>Pseudomonadati</taxon>
        <taxon>Pseudomonadota</taxon>
        <taxon>Gammaproteobacteria</taxon>
        <taxon>Enterobacterales</taxon>
        <taxon>Enterobacteriaceae</taxon>
        <taxon>Buttiauxella</taxon>
    </lineage>
</organism>
<keyword evidence="1" id="KW-0732">Signal</keyword>
<evidence type="ECO:0000313" key="3">
    <source>
        <dbReference type="Proteomes" id="UP000078407"/>
    </source>
</evidence>
<comment type="caution">
    <text evidence="2">The sequence shown here is derived from an EMBL/GenBank/DDBJ whole genome shotgun (WGS) entry which is preliminary data.</text>
</comment>
<name>A0ABX2W7N4_9ENTR</name>
<gene>
    <name evidence="2" type="ORF">M976_02429</name>
</gene>
<evidence type="ECO:0000256" key="1">
    <source>
        <dbReference type="SAM" id="SignalP"/>
    </source>
</evidence>
<feature type="chain" id="PRO_5046404194" evidence="1">
    <location>
        <begin position="22"/>
        <end position="125"/>
    </location>
</feature>
<dbReference type="Proteomes" id="UP000078407">
    <property type="component" value="Unassembled WGS sequence"/>
</dbReference>
<proteinExistence type="predicted"/>
<feature type="signal peptide" evidence="1">
    <location>
        <begin position="1"/>
        <end position="21"/>
    </location>
</feature>
<dbReference type="EMBL" id="LXEQ01000040">
    <property type="protein sequence ID" value="OAT27140.1"/>
    <property type="molecule type" value="Genomic_DNA"/>
</dbReference>
<sequence length="125" mass="13031">MMSKLKTMALVLGFVAFSASAALPLFNGKGHPGEVHIDQGGPVYLNGKQMKLKKVNDNYYEATGQGVVLSIAISPDGSAGVSWTGKNRANGMIMPAGEASAKGPSGRELDCSRADLTNAEMKACQ</sequence>
<keyword evidence="2" id="KW-0449">Lipoprotein</keyword>
<evidence type="ECO:0000313" key="2">
    <source>
        <dbReference type="EMBL" id="OAT27140.1"/>
    </source>
</evidence>
<reference evidence="2 3" key="1">
    <citation type="submission" date="2016-04" db="EMBL/GenBank/DDBJ databases">
        <title>ATOL: Assembling a taxonomically balanced genome-scale reconstruction of the evolutionary history of the Enterobacteriaceae.</title>
        <authorList>
            <person name="Plunkett G.III."/>
            <person name="Neeno-Eckwall E.C."/>
            <person name="Glasner J.D."/>
            <person name="Perna N.T."/>
        </authorList>
    </citation>
    <scope>NUCLEOTIDE SEQUENCE [LARGE SCALE GENOMIC DNA]</scope>
    <source>
        <strain evidence="2 3">ATCC 51602</strain>
    </source>
</reference>